<dbReference type="GO" id="GO:0005452">
    <property type="term" value="F:solute:inorganic anion antiporter activity"/>
    <property type="evidence" value="ECO:0007669"/>
    <property type="project" value="InterPro"/>
</dbReference>
<keyword evidence="4 5" id="KW-0472">Membrane</keyword>
<sequence>SGFTDIQSISKVCSTVFFLLCAILPTSIAYGMLNDGHTQGLISVQKVCIGQAIGGIFFSLFGGQPMLILSTTAPLSIYIHVIYNIADSTGWPFYKLYTCVGLWCSVFLILAAIFQAADLLKFTRRSTEEMFSLFIATELIYEAIRSMIEAYTSNYEGCFIDSVEGDCLPESALLFIFLVLITCWMSVTIDLFRALSLLSKSLRNLIADYAVPLALFISAAIARLLFFNVPSRDLLWNNQTDIEIII</sequence>
<dbReference type="InterPro" id="IPR011531">
    <property type="entry name" value="HCO3_transpt-like_TM_dom"/>
</dbReference>
<evidence type="ECO:0000256" key="2">
    <source>
        <dbReference type="ARBA" id="ARBA00022692"/>
    </source>
</evidence>
<feature type="transmembrane region" description="Helical" evidence="5">
    <location>
        <begin position="93"/>
        <end position="117"/>
    </location>
</feature>
<dbReference type="PANTHER" id="PTHR11453">
    <property type="entry name" value="ANION EXCHANGE PROTEIN"/>
    <property type="match status" value="1"/>
</dbReference>
<evidence type="ECO:0000313" key="8">
    <source>
        <dbReference type="Proteomes" id="UP001432027"/>
    </source>
</evidence>
<feature type="domain" description="Bicarbonate transporter-like transmembrane" evidence="6">
    <location>
        <begin position="3"/>
        <end position="154"/>
    </location>
</feature>
<keyword evidence="8" id="KW-1185">Reference proteome</keyword>
<feature type="non-terminal residue" evidence="7">
    <location>
        <position position="1"/>
    </location>
</feature>
<reference evidence="7" key="1">
    <citation type="submission" date="2023-10" db="EMBL/GenBank/DDBJ databases">
        <title>Genome assembly of Pristionchus species.</title>
        <authorList>
            <person name="Yoshida K."/>
            <person name="Sommer R.J."/>
        </authorList>
    </citation>
    <scope>NUCLEOTIDE SEQUENCE</scope>
    <source>
        <strain evidence="7">RS0144</strain>
    </source>
</reference>
<dbReference type="AlphaFoldDB" id="A0AAV5TV91"/>
<keyword evidence="3 5" id="KW-1133">Transmembrane helix</keyword>
<dbReference type="InterPro" id="IPR003020">
    <property type="entry name" value="HCO3_transpt_euk"/>
</dbReference>
<evidence type="ECO:0000259" key="6">
    <source>
        <dbReference type="Pfam" id="PF00955"/>
    </source>
</evidence>
<dbReference type="Proteomes" id="UP001432027">
    <property type="component" value="Unassembled WGS sequence"/>
</dbReference>
<feature type="transmembrane region" description="Helical" evidence="5">
    <location>
        <begin position="205"/>
        <end position="226"/>
    </location>
</feature>
<evidence type="ECO:0000256" key="1">
    <source>
        <dbReference type="ARBA" id="ARBA00004141"/>
    </source>
</evidence>
<dbReference type="PANTHER" id="PTHR11453:SF121">
    <property type="entry name" value="ANION TRANSPORTER ABTS-2"/>
    <property type="match status" value="1"/>
</dbReference>
<evidence type="ECO:0000256" key="3">
    <source>
        <dbReference type="ARBA" id="ARBA00022989"/>
    </source>
</evidence>
<dbReference type="EMBL" id="BTSX01000005">
    <property type="protein sequence ID" value="GMS97914.1"/>
    <property type="molecule type" value="Genomic_DNA"/>
</dbReference>
<protein>
    <recommendedName>
        <fullName evidence="6">Bicarbonate transporter-like transmembrane domain-containing protein</fullName>
    </recommendedName>
</protein>
<proteinExistence type="predicted"/>
<feature type="transmembrane region" description="Helical" evidence="5">
    <location>
        <begin position="172"/>
        <end position="193"/>
    </location>
</feature>
<evidence type="ECO:0000256" key="5">
    <source>
        <dbReference type="SAM" id="Phobius"/>
    </source>
</evidence>
<dbReference type="Pfam" id="PF00955">
    <property type="entry name" value="HCO3_cotransp"/>
    <property type="match status" value="1"/>
</dbReference>
<evidence type="ECO:0000256" key="4">
    <source>
        <dbReference type="ARBA" id="ARBA00023136"/>
    </source>
</evidence>
<evidence type="ECO:0000313" key="7">
    <source>
        <dbReference type="EMBL" id="GMS97914.1"/>
    </source>
</evidence>
<dbReference type="GO" id="GO:0006820">
    <property type="term" value="P:monoatomic anion transport"/>
    <property type="evidence" value="ECO:0007669"/>
    <property type="project" value="InterPro"/>
</dbReference>
<organism evidence="7 8">
    <name type="scientific">Pristionchus entomophagus</name>
    <dbReference type="NCBI Taxonomy" id="358040"/>
    <lineage>
        <taxon>Eukaryota</taxon>
        <taxon>Metazoa</taxon>
        <taxon>Ecdysozoa</taxon>
        <taxon>Nematoda</taxon>
        <taxon>Chromadorea</taxon>
        <taxon>Rhabditida</taxon>
        <taxon>Rhabditina</taxon>
        <taxon>Diplogasteromorpha</taxon>
        <taxon>Diplogasteroidea</taxon>
        <taxon>Neodiplogasteridae</taxon>
        <taxon>Pristionchus</taxon>
    </lineage>
</organism>
<feature type="transmembrane region" description="Helical" evidence="5">
    <location>
        <begin position="66"/>
        <end position="86"/>
    </location>
</feature>
<comment type="subcellular location">
    <subcellularLocation>
        <location evidence="1">Membrane</location>
        <topology evidence="1">Multi-pass membrane protein</topology>
    </subcellularLocation>
</comment>
<dbReference type="GO" id="GO:0050801">
    <property type="term" value="P:monoatomic ion homeostasis"/>
    <property type="evidence" value="ECO:0007669"/>
    <property type="project" value="TreeGrafter"/>
</dbReference>
<keyword evidence="2 5" id="KW-0812">Transmembrane</keyword>
<accession>A0AAV5TV91</accession>
<dbReference type="GO" id="GO:0016323">
    <property type="term" value="C:basolateral plasma membrane"/>
    <property type="evidence" value="ECO:0007669"/>
    <property type="project" value="TreeGrafter"/>
</dbReference>
<comment type="caution">
    <text evidence="7">The sequence shown here is derived from an EMBL/GenBank/DDBJ whole genome shotgun (WGS) entry which is preliminary data.</text>
</comment>
<feature type="transmembrane region" description="Helical" evidence="5">
    <location>
        <begin position="12"/>
        <end position="33"/>
    </location>
</feature>
<name>A0AAV5TV91_9BILA</name>
<gene>
    <name evidence="7" type="ORF">PENTCL1PPCAC_20089</name>
</gene>